<feature type="transmembrane region" description="Helical" evidence="1">
    <location>
        <begin position="12"/>
        <end position="32"/>
    </location>
</feature>
<keyword evidence="1" id="KW-1133">Transmembrane helix</keyword>
<keyword evidence="1" id="KW-0472">Membrane</keyword>
<protein>
    <submittedName>
        <fullName evidence="2">Uncharacterized protein</fullName>
    </submittedName>
</protein>
<reference evidence="2 3" key="1">
    <citation type="submission" date="2019-08" db="EMBL/GenBank/DDBJ databases">
        <title>Deep-cultivation of Planctomycetes and their phenomic and genomic characterization uncovers novel biology.</title>
        <authorList>
            <person name="Wiegand S."/>
            <person name="Jogler M."/>
            <person name="Boedeker C."/>
            <person name="Pinto D."/>
            <person name="Vollmers J."/>
            <person name="Rivas-Marin E."/>
            <person name="Kohn T."/>
            <person name="Peeters S.H."/>
            <person name="Heuer A."/>
            <person name="Rast P."/>
            <person name="Oberbeckmann S."/>
            <person name="Bunk B."/>
            <person name="Jeske O."/>
            <person name="Meyerdierks A."/>
            <person name="Storesund J.E."/>
            <person name="Kallscheuer N."/>
            <person name="Luecker S."/>
            <person name="Lage O.M."/>
            <person name="Pohl T."/>
            <person name="Merkel B.J."/>
            <person name="Hornburger P."/>
            <person name="Mueller R.-W."/>
            <person name="Bruemmer F."/>
            <person name="Labrenz M."/>
            <person name="Spormann A.M."/>
            <person name="Op Den Camp H."/>
            <person name="Overmann J."/>
            <person name="Amann R."/>
            <person name="Jetten M.S.M."/>
            <person name="Mascher T."/>
            <person name="Medema M.H."/>
            <person name="Devos D.P."/>
            <person name="Kaster A.-K."/>
            <person name="Ovreas L."/>
            <person name="Rohde M."/>
            <person name="Galperin M.Y."/>
            <person name="Jogler C."/>
        </authorList>
    </citation>
    <scope>NUCLEOTIDE SEQUENCE [LARGE SCALE GENOMIC DNA]</scope>
    <source>
        <strain evidence="2 3">LF1</strain>
    </source>
</reference>
<gene>
    <name evidence="2" type="ORF">LF1_14560</name>
</gene>
<dbReference type="AlphaFoldDB" id="A0A5B1CFF8"/>
<evidence type="ECO:0000313" key="2">
    <source>
        <dbReference type="EMBL" id="KAA1258932.1"/>
    </source>
</evidence>
<sequence length="77" mass="9123">MYYPTTIPGKALKFAIILASLWTGFYFFSGWYEARVMQDFHDETGGFYSTQAKRERAELHERAQEIRDRILVDMVDH</sequence>
<name>A0A5B1CFF8_9BACT</name>
<keyword evidence="1" id="KW-0812">Transmembrane</keyword>
<keyword evidence="3" id="KW-1185">Reference proteome</keyword>
<dbReference type="Proteomes" id="UP000322699">
    <property type="component" value="Unassembled WGS sequence"/>
</dbReference>
<proteinExistence type="predicted"/>
<dbReference type="RefSeq" id="WP_068267069.1">
    <property type="nucleotide sequence ID" value="NZ_LWSK01000153.1"/>
</dbReference>
<evidence type="ECO:0000256" key="1">
    <source>
        <dbReference type="SAM" id="Phobius"/>
    </source>
</evidence>
<comment type="caution">
    <text evidence="2">The sequence shown here is derived from an EMBL/GenBank/DDBJ whole genome shotgun (WGS) entry which is preliminary data.</text>
</comment>
<evidence type="ECO:0000313" key="3">
    <source>
        <dbReference type="Proteomes" id="UP000322699"/>
    </source>
</evidence>
<dbReference type="EMBL" id="VRLW01000001">
    <property type="protein sequence ID" value="KAA1258932.1"/>
    <property type="molecule type" value="Genomic_DNA"/>
</dbReference>
<accession>A0A5B1CFF8</accession>
<organism evidence="2 3">
    <name type="scientific">Rubripirellula obstinata</name>
    <dbReference type="NCBI Taxonomy" id="406547"/>
    <lineage>
        <taxon>Bacteria</taxon>
        <taxon>Pseudomonadati</taxon>
        <taxon>Planctomycetota</taxon>
        <taxon>Planctomycetia</taxon>
        <taxon>Pirellulales</taxon>
        <taxon>Pirellulaceae</taxon>
        <taxon>Rubripirellula</taxon>
    </lineage>
</organism>